<organism evidence="1">
    <name type="scientific">human gut metagenome</name>
    <dbReference type="NCBI Taxonomy" id="408170"/>
    <lineage>
        <taxon>unclassified sequences</taxon>
        <taxon>metagenomes</taxon>
        <taxon>organismal metagenomes</taxon>
    </lineage>
</organism>
<comment type="caution">
    <text evidence="1">The sequence shown here is derived from an EMBL/GenBank/DDBJ whole genome shotgun (WGS) entry which is preliminary data.</text>
</comment>
<sequence length="26" mass="2780">MFSTLKKWFIGRPLKSGAEGEGGLLG</sequence>
<gene>
    <name evidence="1" type="ORF">Q604_UNBC11893G0001</name>
</gene>
<accession>W1XTU2</accession>
<dbReference type="AlphaFoldDB" id="W1XTU2"/>
<evidence type="ECO:0000313" key="1">
    <source>
        <dbReference type="EMBL" id="ETJ33657.1"/>
    </source>
</evidence>
<name>W1XTU2_9ZZZZ</name>
<dbReference type="EMBL" id="AZMM01011893">
    <property type="protein sequence ID" value="ETJ33657.1"/>
    <property type="molecule type" value="Genomic_DNA"/>
</dbReference>
<protein>
    <submittedName>
        <fullName evidence="1">Uncharacterized protein</fullName>
    </submittedName>
</protein>
<proteinExistence type="predicted"/>
<feature type="non-terminal residue" evidence="1">
    <location>
        <position position="26"/>
    </location>
</feature>
<reference evidence="1" key="1">
    <citation type="submission" date="2013-12" db="EMBL/GenBank/DDBJ databases">
        <title>A Varibaculum cambriense genome reconstructed from a premature infant gut community with otherwise low bacterial novelty that shifts toward anaerobic metabolism during the third week of life.</title>
        <authorList>
            <person name="Brown C.T."/>
            <person name="Sharon I."/>
            <person name="Thomas B.C."/>
            <person name="Castelle C.J."/>
            <person name="Morowitz M.J."/>
            <person name="Banfield J.F."/>
        </authorList>
    </citation>
    <scope>NUCLEOTIDE SEQUENCE</scope>
</reference>